<dbReference type="PANTHER" id="PTHR12526:SF630">
    <property type="entry name" value="GLYCOSYLTRANSFERASE"/>
    <property type="match status" value="1"/>
</dbReference>
<dbReference type="OrthoDB" id="3199616at2"/>
<dbReference type="EMBL" id="LGTC01000001">
    <property type="protein sequence ID" value="KNY29643.1"/>
    <property type="molecule type" value="Genomic_DNA"/>
</dbReference>
<dbReference type="CDD" id="cd03811">
    <property type="entry name" value="GT4_GT28_WabH-like"/>
    <property type="match status" value="1"/>
</dbReference>
<reference evidence="4" key="1">
    <citation type="submission" date="2015-07" db="EMBL/GenBank/DDBJ databases">
        <title>Near-Complete Genome Sequence of the Cellulolytic Bacterium Bacteroides (Pseudobacteroides) cellulosolvens ATCC 35603.</title>
        <authorList>
            <person name="Dassa B."/>
            <person name="Utturkar S.M."/>
            <person name="Klingeman D.M."/>
            <person name="Hurt R.A."/>
            <person name="Keller M."/>
            <person name="Xu J."/>
            <person name="Reddy Y.H.K."/>
            <person name="Borovok I."/>
            <person name="Grinberg I.R."/>
            <person name="Lamed R."/>
            <person name="Zhivin O."/>
            <person name="Bayer E.A."/>
            <person name="Brown S.D."/>
        </authorList>
    </citation>
    <scope>NUCLEOTIDE SEQUENCE [LARGE SCALE GENOMIC DNA]</scope>
    <source>
        <strain evidence="4">DSM 2933</strain>
    </source>
</reference>
<name>A0A0L6JUY6_9FIRM</name>
<dbReference type="Pfam" id="PF13439">
    <property type="entry name" value="Glyco_transf_4"/>
    <property type="match status" value="1"/>
</dbReference>
<dbReference type="Gene3D" id="3.40.50.2000">
    <property type="entry name" value="Glycogen Phosphorylase B"/>
    <property type="match status" value="2"/>
</dbReference>
<feature type="domain" description="Glycosyl transferase family 1" evidence="1">
    <location>
        <begin position="197"/>
        <end position="356"/>
    </location>
</feature>
<dbReference type="RefSeq" id="WP_036935179.1">
    <property type="nucleotide sequence ID" value="NZ_JQKC01000001.1"/>
</dbReference>
<proteinExistence type="predicted"/>
<sequence>MKIYISLESVTKGTDYVLNILHVLPTDKFSGAEKVAEQICLNVDRNKFNVVMICNGGTLIEKYKAEGINTVHINVNKINIKNLIEFKKVCILNRIDIVHAHGFRASMFALVVKKLFLRKLKIISHIHECSEWLMRKTWVRGVDRVIRNSYSINLMCGQKVLEHYTKYGSYIDKSNIRVLSNAIEIIDPEKIDMSEAKIRQGNEFIFGFIGCLAYRKGLISFLQKLSERKEILDGAKIVIVGDGDQREELEKIVGESMLAEKILFLGHQDDIYKYLIHFDLFILPSIVEGLPMVILEAMSIGKPALVFDVGSLSEVVKDRETGYLVKPQDYAAFFEIMNKVKSDKNELNRLGLAAKQHIENEFCINKYIKSVEDIYLRLMS</sequence>
<dbReference type="SUPFAM" id="SSF53756">
    <property type="entry name" value="UDP-Glycosyltransferase/glycogen phosphorylase"/>
    <property type="match status" value="1"/>
</dbReference>
<dbReference type="PANTHER" id="PTHR12526">
    <property type="entry name" value="GLYCOSYLTRANSFERASE"/>
    <property type="match status" value="1"/>
</dbReference>
<protein>
    <submittedName>
        <fullName evidence="3">Glycosyl transferase group 1</fullName>
    </submittedName>
</protein>
<organism evidence="3 4">
    <name type="scientific">Pseudobacteroides cellulosolvens ATCC 35603 = DSM 2933</name>
    <dbReference type="NCBI Taxonomy" id="398512"/>
    <lineage>
        <taxon>Bacteria</taxon>
        <taxon>Bacillati</taxon>
        <taxon>Bacillota</taxon>
        <taxon>Clostridia</taxon>
        <taxon>Eubacteriales</taxon>
        <taxon>Oscillospiraceae</taxon>
        <taxon>Pseudobacteroides</taxon>
    </lineage>
</organism>
<evidence type="ECO:0000313" key="3">
    <source>
        <dbReference type="EMBL" id="KNY29643.1"/>
    </source>
</evidence>
<dbReference type="Proteomes" id="UP000036923">
    <property type="component" value="Unassembled WGS sequence"/>
</dbReference>
<feature type="domain" description="Glycosyltransferase subfamily 4-like N-terminal" evidence="2">
    <location>
        <begin position="30"/>
        <end position="184"/>
    </location>
</feature>
<evidence type="ECO:0000313" key="4">
    <source>
        <dbReference type="Proteomes" id="UP000036923"/>
    </source>
</evidence>
<evidence type="ECO:0000259" key="1">
    <source>
        <dbReference type="Pfam" id="PF00534"/>
    </source>
</evidence>
<dbReference type="InterPro" id="IPR028098">
    <property type="entry name" value="Glyco_trans_4-like_N"/>
</dbReference>
<gene>
    <name evidence="3" type="ORF">Bccel_4917</name>
</gene>
<comment type="caution">
    <text evidence="3">The sequence shown here is derived from an EMBL/GenBank/DDBJ whole genome shotgun (WGS) entry which is preliminary data.</text>
</comment>
<dbReference type="GO" id="GO:0016757">
    <property type="term" value="F:glycosyltransferase activity"/>
    <property type="evidence" value="ECO:0007669"/>
    <property type="project" value="InterPro"/>
</dbReference>
<keyword evidence="3" id="KW-0808">Transferase</keyword>
<dbReference type="STRING" id="398512.Bccel_4917"/>
<dbReference type="eggNOG" id="COG0438">
    <property type="taxonomic scope" value="Bacteria"/>
</dbReference>
<dbReference type="InterPro" id="IPR001296">
    <property type="entry name" value="Glyco_trans_1"/>
</dbReference>
<dbReference type="Pfam" id="PF00534">
    <property type="entry name" value="Glycos_transf_1"/>
    <property type="match status" value="1"/>
</dbReference>
<keyword evidence="4" id="KW-1185">Reference proteome</keyword>
<dbReference type="AlphaFoldDB" id="A0A0L6JUY6"/>
<evidence type="ECO:0000259" key="2">
    <source>
        <dbReference type="Pfam" id="PF13439"/>
    </source>
</evidence>
<accession>A0A0L6JUY6</accession>